<proteinExistence type="predicted"/>
<protein>
    <submittedName>
        <fullName evidence="1">Uncharacterized protein</fullName>
    </submittedName>
</protein>
<dbReference type="OrthoDB" id="1433600at2759"/>
<comment type="caution">
    <text evidence="1">The sequence shown here is derived from an EMBL/GenBank/DDBJ whole genome shotgun (WGS) entry which is preliminary data.</text>
</comment>
<name>A0A371G2T5_MUCPR</name>
<organism evidence="1 2">
    <name type="scientific">Mucuna pruriens</name>
    <name type="common">Velvet bean</name>
    <name type="synonym">Dolichos pruriens</name>
    <dbReference type="NCBI Taxonomy" id="157652"/>
    <lineage>
        <taxon>Eukaryota</taxon>
        <taxon>Viridiplantae</taxon>
        <taxon>Streptophyta</taxon>
        <taxon>Embryophyta</taxon>
        <taxon>Tracheophyta</taxon>
        <taxon>Spermatophyta</taxon>
        <taxon>Magnoliopsida</taxon>
        <taxon>eudicotyledons</taxon>
        <taxon>Gunneridae</taxon>
        <taxon>Pentapetalae</taxon>
        <taxon>rosids</taxon>
        <taxon>fabids</taxon>
        <taxon>Fabales</taxon>
        <taxon>Fabaceae</taxon>
        <taxon>Papilionoideae</taxon>
        <taxon>50 kb inversion clade</taxon>
        <taxon>NPAAA clade</taxon>
        <taxon>indigoferoid/millettioid clade</taxon>
        <taxon>Phaseoleae</taxon>
        <taxon>Mucuna</taxon>
    </lineage>
</organism>
<gene>
    <name evidence="1" type="ORF">CR513_34007</name>
</gene>
<feature type="non-terminal residue" evidence="1">
    <location>
        <position position="1"/>
    </location>
</feature>
<keyword evidence="2" id="KW-1185">Reference proteome</keyword>
<dbReference type="EMBL" id="QJKJ01006925">
    <property type="protein sequence ID" value="RDX84876.1"/>
    <property type="molecule type" value="Genomic_DNA"/>
</dbReference>
<dbReference type="AlphaFoldDB" id="A0A371G2T5"/>
<evidence type="ECO:0000313" key="1">
    <source>
        <dbReference type="EMBL" id="RDX84876.1"/>
    </source>
</evidence>
<dbReference type="Proteomes" id="UP000257109">
    <property type="component" value="Unassembled WGS sequence"/>
</dbReference>
<accession>A0A371G2T5</accession>
<reference evidence="1" key="1">
    <citation type="submission" date="2018-05" db="EMBL/GenBank/DDBJ databases">
        <title>Draft genome of Mucuna pruriens seed.</title>
        <authorList>
            <person name="Nnadi N.E."/>
            <person name="Vos R."/>
            <person name="Hasami M.H."/>
            <person name="Devisetty U.K."/>
            <person name="Aguiy J.C."/>
        </authorList>
    </citation>
    <scope>NUCLEOTIDE SEQUENCE [LARGE SCALE GENOMIC DNA]</scope>
    <source>
        <strain evidence="1">JCA_2017</strain>
    </source>
</reference>
<sequence length="136" mass="15228">MAIVIVSYNSQSDLDHNNITENHNVVPRSIFEDGVYIFDSIVFSHNMENNVTSLRSIEDGDYIFDSIDFTHNHNMENNGGTSRVEPANQESIQNLEMVTIQEEMDQSSDSMLSCSICLGVLSIGSQAIQWSLNPKP</sequence>
<evidence type="ECO:0000313" key="2">
    <source>
        <dbReference type="Proteomes" id="UP000257109"/>
    </source>
</evidence>